<evidence type="ECO:0000256" key="1">
    <source>
        <dbReference type="ARBA" id="ARBA00023125"/>
    </source>
</evidence>
<evidence type="ECO:0000313" key="2">
    <source>
        <dbReference type="EMBL" id="PZO14807.1"/>
    </source>
</evidence>
<dbReference type="GO" id="GO:0003700">
    <property type="term" value="F:DNA-binding transcription factor activity"/>
    <property type="evidence" value="ECO:0007669"/>
    <property type="project" value="TreeGrafter"/>
</dbReference>
<dbReference type="GO" id="GO:0005829">
    <property type="term" value="C:cytosol"/>
    <property type="evidence" value="ECO:0007669"/>
    <property type="project" value="TreeGrafter"/>
</dbReference>
<keyword evidence="1" id="KW-0238">DNA-binding</keyword>
<reference evidence="2 3" key="2">
    <citation type="submission" date="2018-06" db="EMBL/GenBank/DDBJ databases">
        <title>Metagenomic assembly of (sub)arctic Cyanobacteria and their associated microbiome from non-axenic cultures.</title>
        <authorList>
            <person name="Baurain D."/>
        </authorList>
    </citation>
    <scope>NUCLEOTIDE SEQUENCE [LARGE SCALE GENOMIC DNA]</scope>
    <source>
        <strain evidence="2">ULC129bin1</strain>
    </source>
</reference>
<sequence length="144" mass="16332">MELSCKSEYALLALIELSLHYSKGEPLRICQIAAEQQIPDRYLEQLLATLRRNGFVKSQRGAKGGYLLTREPWKITLLDVISCIEGFEGKAKEVKSPVTPEGSVVGEVWQQARLASEQVLEGYTLQDLVDKRNARQQVDLMYYI</sequence>
<dbReference type="Proteomes" id="UP000249354">
    <property type="component" value="Unassembled WGS sequence"/>
</dbReference>
<reference evidence="3" key="1">
    <citation type="submission" date="2018-04" db="EMBL/GenBank/DDBJ databases">
        <authorList>
            <person name="Cornet L."/>
        </authorList>
    </citation>
    <scope>NUCLEOTIDE SEQUENCE [LARGE SCALE GENOMIC DNA]</scope>
</reference>
<dbReference type="Gene3D" id="1.10.10.10">
    <property type="entry name" value="Winged helix-like DNA-binding domain superfamily/Winged helix DNA-binding domain"/>
    <property type="match status" value="1"/>
</dbReference>
<dbReference type="SUPFAM" id="SSF46785">
    <property type="entry name" value="Winged helix' DNA-binding domain"/>
    <property type="match status" value="1"/>
</dbReference>
<proteinExistence type="predicted"/>
<dbReference type="PANTHER" id="PTHR33221">
    <property type="entry name" value="WINGED HELIX-TURN-HELIX TRANSCRIPTIONAL REGULATOR, RRF2 FAMILY"/>
    <property type="match status" value="1"/>
</dbReference>
<evidence type="ECO:0000313" key="3">
    <source>
        <dbReference type="Proteomes" id="UP000249354"/>
    </source>
</evidence>
<protein>
    <submittedName>
        <fullName evidence="2">Transcriptional regulator</fullName>
    </submittedName>
</protein>
<dbReference type="InterPro" id="IPR036390">
    <property type="entry name" value="WH_DNA-bd_sf"/>
</dbReference>
<dbReference type="AlphaFoldDB" id="A0A2W4U6I1"/>
<dbReference type="Pfam" id="PF02082">
    <property type="entry name" value="Rrf2"/>
    <property type="match status" value="1"/>
</dbReference>
<name>A0A2W4U6I1_9CYAN</name>
<dbReference type="NCBIfam" id="TIGR00738">
    <property type="entry name" value="rrf2_super"/>
    <property type="match status" value="1"/>
</dbReference>
<dbReference type="PROSITE" id="PS51197">
    <property type="entry name" value="HTH_RRF2_2"/>
    <property type="match status" value="1"/>
</dbReference>
<dbReference type="InterPro" id="IPR036388">
    <property type="entry name" value="WH-like_DNA-bd_sf"/>
</dbReference>
<organism evidence="2 3">
    <name type="scientific">Leptolyngbya foveolarum</name>
    <dbReference type="NCBI Taxonomy" id="47253"/>
    <lineage>
        <taxon>Bacteria</taxon>
        <taxon>Bacillati</taxon>
        <taxon>Cyanobacteriota</taxon>
        <taxon>Cyanophyceae</taxon>
        <taxon>Leptolyngbyales</taxon>
        <taxon>Leptolyngbyaceae</taxon>
        <taxon>Leptolyngbya group</taxon>
        <taxon>Leptolyngbya</taxon>
    </lineage>
</organism>
<gene>
    <name evidence="2" type="ORF">DCF25_14500</name>
</gene>
<dbReference type="InterPro" id="IPR000944">
    <property type="entry name" value="Tscrpt_reg_Rrf2"/>
</dbReference>
<dbReference type="EMBL" id="QBMC01000102">
    <property type="protein sequence ID" value="PZO14807.1"/>
    <property type="molecule type" value="Genomic_DNA"/>
</dbReference>
<comment type="caution">
    <text evidence="2">The sequence shown here is derived from an EMBL/GenBank/DDBJ whole genome shotgun (WGS) entry which is preliminary data.</text>
</comment>
<dbReference type="PANTHER" id="PTHR33221:SF5">
    <property type="entry name" value="HTH-TYPE TRANSCRIPTIONAL REGULATOR ISCR"/>
    <property type="match status" value="1"/>
</dbReference>
<accession>A0A2W4U6I1</accession>
<dbReference type="GO" id="GO:0003677">
    <property type="term" value="F:DNA binding"/>
    <property type="evidence" value="ECO:0007669"/>
    <property type="project" value="UniProtKB-KW"/>
</dbReference>